<proteinExistence type="predicted"/>
<evidence type="ECO:0000313" key="3">
    <source>
        <dbReference type="Proteomes" id="UP000326340"/>
    </source>
</evidence>
<reference evidence="2 3" key="1">
    <citation type="journal article" date="2019" name="Sci. Rep.">
        <title>Colletotrichum shisoi sp. nov., an anthracnose pathogen of Perilla frutescens in Japan: molecular phylogenetic, morphological and genomic evidence.</title>
        <authorList>
            <person name="Gan P."/>
            <person name="Tsushima A."/>
            <person name="Hiroyama R."/>
            <person name="Narusaka M."/>
            <person name="Takano Y."/>
            <person name="Narusaka Y."/>
            <person name="Kawaradani M."/>
            <person name="Damm U."/>
            <person name="Shirasu K."/>
        </authorList>
    </citation>
    <scope>NUCLEOTIDE SEQUENCE [LARGE SCALE GENOMIC DNA]</scope>
    <source>
        <strain evidence="2 3">PG-2018a</strain>
    </source>
</reference>
<organism evidence="2 3">
    <name type="scientific">Colletotrichum shisoi</name>
    <dbReference type="NCBI Taxonomy" id="2078593"/>
    <lineage>
        <taxon>Eukaryota</taxon>
        <taxon>Fungi</taxon>
        <taxon>Dikarya</taxon>
        <taxon>Ascomycota</taxon>
        <taxon>Pezizomycotina</taxon>
        <taxon>Sordariomycetes</taxon>
        <taxon>Hypocreomycetidae</taxon>
        <taxon>Glomerellales</taxon>
        <taxon>Glomerellaceae</taxon>
        <taxon>Colletotrichum</taxon>
        <taxon>Colletotrichum destructivum species complex</taxon>
    </lineage>
</organism>
<keyword evidence="3" id="KW-1185">Reference proteome</keyword>
<dbReference type="AlphaFoldDB" id="A0A5Q4BFU4"/>
<sequence length="267" mass="28204">MAGIFQHATSWLYTALAVSVLGFWSLLAIVEVAFTAADSDPGLRQLIAQPSLLTFLVAKLIVVATAAAASTSPTTAAGGTITRRTIKATSGAQPSSRGGNLATWIATADHGSPQGALVLLLFSETWLLYITRFIRALYSIVLLSAFVVLAATLDSDAGKKPSNEEGVLGGFTAALADLKEQSGTGLVEHMVEHPWFAFETLATYWSAYVLLGMYVAAYAFGATLNVLTAPLEAWTRGGEGLAGFQRQREVETHVLVGERERAGLAAN</sequence>
<feature type="transmembrane region" description="Helical" evidence="1">
    <location>
        <begin position="205"/>
        <end position="227"/>
    </location>
</feature>
<accession>A0A5Q4BFU4</accession>
<name>A0A5Q4BFU4_9PEZI</name>
<feature type="transmembrane region" description="Helical" evidence="1">
    <location>
        <begin position="12"/>
        <end position="34"/>
    </location>
</feature>
<keyword evidence="1" id="KW-0812">Transmembrane</keyword>
<dbReference type="EMBL" id="PUHP01001523">
    <property type="protein sequence ID" value="TQN65636.1"/>
    <property type="molecule type" value="Genomic_DNA"/>
</dbReference>
<comment type="caution">
    <text evidence="2">The sequence shown here is derived from an EMBL/GenBank/DDBJ whole genome shotgun (WGS) entry which is preliminary data.</text>
</comment>
<dbReference type="Proteomes" id="UP000326340">
    <property type="component" value="Unassembled WGS sequence"/>
</dbReference>
<keyword evidence="1" id="KW-1133">Transmembrane helix</keyword>
<dbReference type="OrthoDB" id="4496655at2759"/>
<keyword evidence="1" id="KW-0472">Membrane</keyword>
<feature type="transmembrane region" description="Helical" evidence="1">
    <location>
        <begin position="136"/>
        <end position="153"/>
    </location>
</feature>
<evidence type="ECO:0000256" key="1">
    <source>
        <dbReference type="SAM" id="Phobius"/>
    </source>
</evidence>
<gene>
    <name evidence="2" type="ORF">CSHISOI_09785</name>
</gene>
<protein>
    <submittedName>
        <fullName evidence="2">Uncharacterized protein</fullName>
    </submittedName>
</protein>
<evidence type="ECO:0000313" key="2">
    <source>
        <dbReference type="EMBL" id="TQN65636.1"/>
    </source>
</evidence>